<evidence type="ECO:0000256" key="1">
    <source>
        <dbReference type="PROSITE-ProRule" id="PRU00464"/>
    </source>
</evidence>
<dbReference type="Gene3D" id="3.30.428.10">
    <property type="entry name" value="HIT-like"/>
    <property type="match status" value="1"/>
</dbReference>
<evidence type="ECO:0000259" key="2">
    <source>
        <dbReference type="PROSITE" id="PS51084"/>
    </source>
</evidence>
<dbReference type="AlphaFoldDB" id="A0A1F5FNY0"/>
<evidence type="ECO:0000313" key="4">
    <source>
        <dbReference type="Proteomes" id="UP000179237"/>
    </source>
</evidence>
<dbReference type="Pfam" id="PF01230">
    <property type="entry name" value="HIT"/>
    <property type="match status" value="1"/>
</dbReference>
<protein>
    <recommendedName>
        <fullName evidence="2">HIT domain-containing protein</fullName>
    </recommendedName>
</protein>
<comment type="caution">
    <text evidence="3">The sequence shown here is derived from an EMBL/GenBank/DDBJ whole genome shotgun (WGS) entry which is preliminary data.</text>
</comment>
<dbReference type="GO" id="GO:0003824">
    <property type="term" value="F:catalytic activity"/>
    <property type="evidence" value="ECO:0007669"/>
    <property type="project" value="InterPro"/>
</dbReference>
<sequence length="115" mass="13179">MKNCVFCEIGGNPEVEAKRIIYSDNFYVGMRVLHPESEGHFILFPKLHYSEMSQIGNAGKFFEKVVELAEKQVKELGASAYVLKLNNNVYKLENDPMHVGHIHMHVVPRYAESKL</sequence>
<dbReference type="EMBL" id="MFAQ01000046">
    <property type="protein sequence ID" value="OGD81337.1"/>
    <property type="molecule type" value="Genomic_DNA"/>
</dbReference>
<dbReference type="InterPro" id="IPR011146">
    <property type="entry name" value="HIT-like"/>
</dbReference>
<proteinExistence type="predicted"/>
<feature type="short sequence motif" description="Histidine triad motif" evidence="1">
    <location>
        <begin position="101"/>
        <end position="105"/>
    </location>
</feature>
<organism evidence="3 4">
    <name type="scientific">Candidatus Collierbacteria bacterium RIFOXYD1_FULL_40_9</name>
    <dbReference type="NCBI Taxonomy" id="1817731"/>
    <lineage>
        <taxon>Bacteria</taxon>
        <taxon>Candidatus Collieribacteriota</taxon>
    </lineage>
</organism>
<dbReference type="SUPFAM" id="SSF54197">
    <property type="entry name" value="HIT-like"/>
    <property type="match status" value="1"/>
</dbReference>
<evidence type="ECO:0000313" key="3">
    <source>
        <dbReference type="EMBL" id="OGD81337.1"/>
    </source>
</evidence>
<name>A0A1F5FNY0_9BACT</name>
<dbReference type="InterPro" id="IPR036265">
    <property type="entry name" value="HIT-like_sf"/>
</dbReference>
<gene>
    <name evidence="3" type="ORF">A2572_02345</name>
</gene>
<dbReference type="PROSITE" id="PS51084">
    <property type="entry name" value="HIT_2"/>
    <property type="match status" value="1"/>
</dbReference>
<dbReference type="Proteomes" id="UP000179237">
    <property type="component" value="Unassembled WGS sequence"/>
</dbReference>
<reference evidence="3 4" key="1">
    <citation type="journal article" date="2016" name="Nat. Commun.">
        <title>Thousands of microbial genomes shed light on interconnected biogeochemical processes in an aquifer system.</title>
        <authorList>
            <person name="Anantharaman K."/>
            <person name="Brown C.T."/>
            <person name="Hug L.A."/>
            <person name="Sharon I."/>
            <person name="Castelle C.J."/>
            <person name="Probst A.J."/>
            <person name="Thomas B.C."/>
            <person name="Singh A."/>
            <person name="Wilkins M.J."/>
            <person name="Karaoz U."/>
            <person name="Brodie E.L."/>
            <person name="Williams K.H."/>
            <person name="Hubbard S.S."/>
            <person name="Banfield J.F."/>
        </authorList>
    </citation>
    <scope>NUCLEOTIDE SEQUENCE [LARGE SCALE GENOMIC DNA]</scope>
</reference>
<accession>A0A1F5FNY0</accession>
<feature type="domain" description="HIT" evidence="2">
    <location>
        <begin position="5"/>
        <end position="115"/>
    </location>
</feature>